<dbReference type="PANTHER" id="PTHR36617">
    <property type="entry name" value="PROTEIN, PUTATIVE-RELATED"/>
    <property type="match status" value="1"/>
</dbReference>
<evidence type="ECO:0000259" key="1">
    <source>
        <dbReference type="Pfam" id="PF13966"/>
    </source>
</evidence>
<protein>
    <submittedName>
        <fullName evidence="2">RNA-directed DNA polymerase, eukaryota</fullName>
    </submittedName>
</protein>
<name>A0A2U1PNX0_ARTAN</name>
<keyword evidence="3" id="KW-1185">Reference proteome</keyword>
<keyword evidence="2" id="KW-0695">RNA-directed DNA polymerase</keyword>
<dbReference type="AlphaFoldDB" id="A0A2U1PNX0"/>
<dbReference type="PANTHER" id="PTHR36617:SF5">
    <property type="entry name" value="OS05G0421675 PROTEIN"/>
    <property type="match status" value="1"/>
</dbReference>
<accession>A0A2U1PNX0</accession>
<comment type="caution">
    <text evidence="2">The sequence shown here is derived from an EMBL/GenBank/DDBJ whole genome shotgun (WGS) entry which is preliminary data.</text>
</comment>
<gene>
    <name evidence="2" type="ORF">CTI12_AA131090</name>
</gene>
<evidence type="ECO:0000313" key="2">
    <source>
        <dbReference type="EMBL" id="PWA87454.1"/>
    </source>
</evidence>
<dbReference type="EMBL" id="PKPP01000914">
    <property type="protein sequence ID" value="PWA87454.1"/>
    <property type="molecule type" value="Genomic_DNA"/>
</dbReference>
<keyword evidence="2" id="KW-0808">Transferase</keyword>
<evidence type="ECO:0000313" key="3">
    <source>
        <dbReference type="Proteomes" id="UP000245207"/>
    </source>
</evidence>
<dbReference type="GO" id="GO:0003964">
    <property type="term" value="F:RNA-directed DNA polymerase activity"/>
    <property type="evidence" value="ECO:0007669"/>
    <property type="project" value="UniProtKB-KW"/>
</dbReference>
<dbReference type="OrthoDB" id="1731747at2759"/>
<organism evidence="2 3">
    <name type="scientific">Artemisia annua</name>
    <name type="common">Sweet wormwood</name>
    <dbReference type="NCBI Taxonomy" id="35608"/>
    <lineage>
        <taxon>Eukaryota</taxon>
        <taxon>Viridiplantae</taxon>
        <taxon>Streptophyta</taxon>
        <taxon>Embryophyta</taxon>
        <taxon>Tracheophyta</taxon>
        <taxon>Spermatophyta</taxon>
        <taxon>Magnoliopsida</taxon>
        <taxon>eudicotyledons</taxon>
        <taxon>Gunneridae</taxon>
        <taxon>Pentapetalae</taxon>
        <taxon>asterids</taxon>
        <taxon>campanulids</taxon>
        <taxon>Asterales</taxon>
        <taxon>Asteraceae</taxon>
        <taxon>Asteroideae</taxon>
        <taxon>Anthemideae</taxon>
        <taxon>Artemisiinae</taxon>
        <taxon>Artemisia</taxon>
    </lineage>
</organism>
<dbReference type="Pfam" id="PF13966">
    <property type="entry name" value="zf-RVT"/>
    <property type="match status" value="1"/>
</dbReference>
<keyword evidence="2" id="KW-0548">Nucleotidyltransferase</keyword>
<dbReference type="InterPro" id="IPR026960">
    <property type="entry name" value="RVT-Znf"/>
</dbReference>
<feature type="domain" description="Reverse transcriptase zinc-binding" evidence="1">
    <location>
        <begin position="113"/>
        <end position="198"/>
    </location>
</feature>
<dbReference type="Proteomes" id="UP000245207">
    <property type="component" value="Unassembled WGS sequence"/>
</dbReference>
<proteinExistence type="predicted"/>
<sequence length="297" mass="33518">MVQGVPLRSMFKGTVGDGANIAFWIDPWVSDLPLKDLAPGLFRLEKFKKCKVKDRLIVSGGCASVSWKWKRRLNDLEEQAQLVLLNRLVAESSIELSCRSDRWLWLGNADGKFSVAEVKKYLLSGIDASNNFVLNWCKWVPIKCNVFAWRAALGGIPTLVSLLKRHVPVADIGCQICGHGDESIEHLFTSCIVASVLWQGISQWCKVSSIYAFSFGDLLELHNFVGLKGIAKEVFHGIILIGCWSLWKARNELRFSNKTVRASDILSEVKAVGFLWFTNRGRLKSLSWESWCKFSFM</sequence>
<reference evidence="2 3" key="1">
    <citation type="journal article" date="2018" name="Mol. Plant">
        <title>The genome of Artemisia annua provides insight into the evolution of Asteraceae family and artemisinin biosynthesis.</title>
        <authorList>
            <person name="Shen Q."/>
            <person name="Zhang L."/>
            <person name="Liao Z."/>
            <person name="Wang S."/>
            <person name="Yan T."/>
            <person name="Shi P."/>
            <person name="Liu M."/>
            <person name="Fu X."/>
            <person name="Pan Q."/>
            <person name="Wang Y."/>
            <person name="Lv Z."/>
            <person name="Lu X."/>
            <person name="Zhang F."/>
            <person name="Jiang W."/>
            <person name="Ma Y."/>
            <person name="Chen M."/>
            <person name="Hao X."/>
            <person name="Li L."/>
            <person name="Tang Y."/>
            <person name="Lv G."/>
            <person name="Zhou Y."/>
            <person name="Sun X."/>
            <person name="Brodelius P.E."/>
            <person name="Rose J.K.C."/>
            <person name="Tang K."/>
        </authorList>
    </citation>
    <scope>NUCLEOTIDE SEQUENCE [LARGE SCALE GENOMIC DNA]</scope>
    <source>
        <strain evidence="3">cv. Huhao1</strain>
        <tissue evidence="2">Leaf</tissue>
    </source>
</reference>